<comment type="similarity">
    <text evidence="12">Belongs to the OXA1/ALB3/YidC family. Type 2 subfamily.</text>
</comment>
<keyword evidence="3 12" id="KW-1003">Cell membrane</keyword>
<evidence type="ECO:0000256" key="3">
    <source>
        <dbReference type="ARBA" id="ARBA00022475"/>
    </source>
</evidence>
<feature type="transmembrane region" description="Helical" evidence="12">
    <location>
        <begin position="55"/>
        <end position="75"/>
    </location>
</feature>
<dbReference type="GO" id="GO:0005886">
    <property type="term" value="C:plasma membrane"/>
    <property type="evidence" value="ECO:0007669"/>
    <property type="project" value="UniProtKB-SubCell"/>
</dbReference>
<evidence type="ECO:0000313" key="15">
    <source>
        <dbReference type="EMBL" id="GEQ01286.1"/>
    </source>
</evidence>
<dbReference type="GO" id="GO:0032977">
    <property type="term" value="F:membrane insertase activity"/>
    <property type="evidence" value="ECO:0007669"/>
    <property type="project" value="InterPro"/>
</dbReference>
<feature type="transmembrane region" description="Helical" evidence="12">
    <location>
        <begin position="133"/>
        <end position="155"/>
    </location>
</feature>
<comment type="function">
    <text evidence="12">Required for the insertion and/or proper folding and/or complex formation of integral membrane proteins into the membrane. Involved in integration of membrane proteins that insert both dependently and independently of the Sec translocase complex, as well as at least some lipoproteins.</text>
</comment>
<dbReference type="InterPro" id="IPR047196">
    <property type="entry name" value="YidC_ALB_C"/>
</dbReference>
<feature type="domain" description="Membrane insertase YidC/Oxa/ALB C-terminal" evidence="14">
    <location>
        <begin position="55"/>
        <end position="247"/>
    </location>
</feature>
<reference evidence="16 17" key="1">
    <citation type="submission" date="2018-06" db="EMBL/GenBank/DDBJ databases">
        <authorList>
            <consortium name="Pathogen Informatics"/>
            <person name="Doyle S."/>
        </authorList>
    </citation>
    <scope>NUCLEOTIDE SEQUENCE [LARGE SCALE GENOMIC DNA]</scope>
    <source>
        <strain evidence="16 17">NCTC12413</strain>
    </source>
</reference>
<evidence type="ECO:0000313" key="16">
    <source>
        <dbReference type="EMBL" id="SUJ14394.1"/>
    </source>
</evidence>
<evidence type="ECO:0000256" key="13">
    <source>
        <dbReference type="SAM" id="MobiDB-lite"/>
    </source>
</evidence>
<dbReference type="NCBIfam" id="TIGR03592">
    <property type="entry name" value="yidC_oxa1_cterm"/>
    <property type="match status" value="1"/>
</dbReference>
<evidence type="ECO:0000256" key="9">
    <source>
        <dbReference type="ARBA" id="ARBA00023139"/>
    </source>
</evidence>
<dbReference type="PRINTS" id="PR00701">
    <property type="entry name" value="60KDINNERMP"/>
</dbReference>
<dbReference type="CDD" id="cd20070">
    <property type="entry name" value="5TM_YidC_Alb3"/>
    <property type="match status" value="1"/>
</dbReference>
<evidence type="ECO:0000256" key="8">
    <source>
        <dbReference type="ARBA" id="ARBA00023136"/>
    </source>
</evidence>
<evidence type="ECO:0000256" key="11">
    <source>
        <dbReference type="ARBA" id="ARBA00023288"/>
    </source>
</evidence>
<comment type="subcellular location">
    <subcellularLocation>
        <location evidence="1 12">Cell membrane</location>
        <topology evidence="1 12">Multi-pass membrane protein</topology>
    </subcellularLocation>
</comment>
<evidence type="ECO:0000256" key="6">
    <source>
        <dbReference type="ARBA" id="ARBA00022927"/>
    </source>
</evidence>
<dbReference type="InterPro" id="IPR028055">
    <property type="entry name" value="YidC/Oxa/ALB_C"/>
</dbReference>
<feature type="transmembrane region" description="Helical" evidence="12">
    <location>
        <begin position="228"/>
        <end position="246"/>
    </location>
</feature>
<dbReference type="GO" id="GO:0015031">
    <property type="term" value="P:protein transport"/>
    <property type="evidence" value="ECO:0007669"/>
    <property type="project" value="UniProtKB-KW"/>
</dbReference>
<sequence>MKKKALLPLLLGVMVFLAGCDYSKPENRNGFFFNTFVEPMDKVIHWLGQAFNNDYGLAIIVIVLAIRIILLPFMLSNYKNSHMMREKMKVAKPDIDAIQEKVKRSRTQEEKMAANQEMMEVYKKYDMNPMKSMLGCLPILIQMPVIMGLFFVLKYPSSGGFTDHPNFLWFDLAKPDIWITIIAGILYFLQAYVSSLSMPNEQRQMGYMMMVISPIMIVWISLSSASALGLYWSVSAAFLIVQTQIANMHYSKVAKREVAPMLEAFNKENEGSEKKGKNTQIASKKKKK</sequence>
<name>A0A380C714_9STAP</name>
<evidence type="ECO:0000259" key="14">
    <source>
        <dbReference type="Pfam" id="PF02096"/>
    </source>
</evidence>
<dbReference type="Pfam" id="PF02096">
    <property type="entry name" value="60KD_IMP"/>
    <property type="match status" value="1"/>
</dbReference>
<dbReference type="STRING" id="1212545.SARL_01085"/>
<dbReference type="OrthoDB" id="9780552at2"/>
<keyword evidence="9" id="KW-0564">Palmitate</keyword>
<feature type="region of interest" description="Disordered" evidence="13">
    <location>
        <begin position="268"/>
        <end position="288"/>
    </location>
</feature>
<dbReference type="InterPro" id="IPR023060">
    <property type="entry name" value="YidC/YidC1/YidC2_Firmicutes"/>
</dbReference>
<keyword evidence="7 12" id="KW-1133">Transmembrane helix</keyword>
<keyword evidence="2 12" id="KW-0813">Transport</keyword>
<proteinExistence type="inferred from homology"/>
<dbReference type="AlphaFoldDB" id="A0A380C714"/>
<dbReference type="PANTHER" id="PTHR12428:SF65">
    <property type="entry name" value="CYTOCHROME C OXIDASE ASSEMBLY PROTEIN COX18, MITOCHONDRIAL"/>
    <property type="match status" value="1"/>
</dbReference>
<evidence type="ECO:0000256" key="10">
    <source>
        <dbReference type="ARBA" id="ARBA00023186"/>
    </source>
</evidence>
<accession>A0A380C714</accession>
<dbReference type="EMBL" id="BKAV01000032">
    <property type="protein sequence ID" value="GEQ01286.1"/>
    <property type="molecule type" value="Genomic_DNA"/>
</dbReference>
<evidence type="ECO:0000256" key="7">
    <source>
        <dbReference type="ARBA" id="ARBA00022989"/>
    </source>
</evidence>
<keyword evidence="5 12" id="KW-0732">Signal</keyword>
<reference evidence="15 18" key="2">
    <citation type="submission" date="2019-07" db="EMBL/GenBank/DDBJ databases">
        <title>Whole genome shotgun sequence of Staphylococcus arlettae NBRC 109765.</title>
        <authorList>
            <person name="Hosoyama A."/>
            <person name="Uohara A."/>
            <person name="Ohji S."/>
            <person name="Ichikawa N."/>
        </authorList>
    </citation>
    <scope>NUCLEOTIDE SEQUENCE [LARGE SCALE GENOMIC DNA]</scope>
    <source>
        <strain evidence="15 18">NBRC 109765</strain>
    </source>
</reference>
<dbReference type="Proteomes" id="UP000254956">
    <property type="component" value="Unassembled WGS sequence"/>
</dbReference>
<keyword evidence="11 12" id="KW-0449">Lipoprotein</keyword>
<organism evidence="16 17">
    <name type="scientific">Staphylococcus arlettae</name>
    <dbReference type="NCBI Taxonomy" id="29378"/>
    <lineage>
        <taxon>Bacteria</taxon>
        <taxon>Bacillati</taxon>
        <taxon>Bacillota</taxon>
        <taxon>Bacilli</taxon>
        <taxon>Bacillales</taxon>
        <taxon>Staphylococcaceae</taxon>
        <taxon>Staphylococcus</taxon>
    </lineage>
</organism>
<dbReference type="GO" id="GO:0051205">
    <property type="term" value="P:protein insertion into membrane"/>
    <property type="evidence" value="ECO:0007669"/>
    <property type="project" value="TreeGrafter"/>
</dbReference>
<dbReference type="Proteomes" id="UP000321598">
    <property type="component" value="Unassembled WGS sequence"/>
</dbReference>
<dbReference type="PANTHER" id="PTHR12428">
    <property type="entry name" value="OXA1"/>
    <property type="match status" value="1"/>
</dbReference>
<evidence type="ECO:0000256" key="4">
    <source>
        <dbReference type="ARBA" id="ARBA00022692"/>
    </source>
</evidence>
<dbReference type="RefSeq" id="WP_002509001.1">
    <property type="nucleotide sequence ID" value="NZ_BKAV01000032.1"/>
</dbReference>
<keyword evidence="4 12" id="KW-0812">Transmembrane</keyword>
<evidence type="ECO:0000256" key="12">
    <source>
        <dbReference type="HAMAP-Rule" id="MF_01811"/>
    </source>
</evidence>
<keyword evidence="6 12" id="KW-0653">Protein transport</keyword>
<evidence type="ECO:0000256" key="2">
    <source>
        <dbReference type="ARBA" id="ARBA00022448"/>
    </source>
</evidence>
<keyword evidence="10 12" id="KW-0143">Chaperone</keyword>
<feature type="transmembrane region" description="Helical" evidence="12">
    <location>
        <begin position="175"/>
        <end position="193"/>
    </location>
</feature>
<keyword evidence="8 12" id="KW-0472">Membrane</keyword>
<protein>
    <recommendedName>
        <fullName evidence="12">Membrane protein insertase YidC</fullName>
    </recommendedName>
    <alternativeName>
        <fullName evidence="12">Foldase YidC</fullName>
    </alternativeName>
    <alternativeName>
        <fullName evidence="12">Membrane integrase YidC</fullName>
    </alternativeName>
    <alternativeName>
        <fullName evidence="12">Membrane protein YidC</fullName>
    </alternativeName>
</protein>
<evidence type="ECO:0000313" key="17">
    <source>
        <dbReference type="Proteomes" id="UP000254956"/>
    </source>
</evidence>
<gene>
    <name evidence="12 16" type="primary">yidC</name>
    <name evidence="16" type="ORF">NCTC12413_00835</name>
    <name evidence="15" type="ORF">SAR03_23230</name>
</gene>
<dbReference type="InterPro" id="IPR001708">
    <property type="entry name" value="YidC/ALB3/OXA1/COX18"/>
</dbReference>
<dbReference type="HAMAP" id="MF_01811">
    <property type="entry name" value="YidC_type2"/>
    <property type="match status" value="1"/>
</dbReference>
<dbReference type="EMBL" id="UGZE01000001">
    <property type="protein sequence ID" value="SUJ14394.1"/>
    <property type="molecule type" value="Genomic_DNA"/>
</dbReference>
<evidence type="ECO:0000256" key="5">
    <source>
        <dbReference type="ARBA" id="ARBA00022729"/>
    </source>
</evidence>
<evidence type="ECO:0000313" key="18">
    <source>
        <dbReference type="Proteomes" id="UP000321598"/>
    </source>
</evidence>
<evidence type="ECO:0000256" key="1">
    <source>
        <dbReference type="ARBA" id="ARBA00004651"/>
    </source>
</evidence>
<keyword evidence="18" id="KW-1185">Reference proteome</keyword>
<dbReference type="PROSITE" id="PS51257">
    <property type="entry name" value="PROKAR_LIPOPROTEIN"/>
    <property type="match status" value="1"/>
</dbReference>